<dbReference type="PANTHER" id="PTHR30349">
    <property type="entry name" value="PHAGE INTEGRASE-RELATED"/>
    <property type="match status" value="1"/>
</dbReference>
<proteinExistence type="inferred from homology"/>
<keyword evidence="2" id="KW-0238">DNA-binding</keyword>
<dbReference type="InterPro" id="IPR025269">
    <property type="entry name" value="SAM-like_dom"/>
</dbReference>
<evidence type="ECO:0000313" key="6">
    <source>
        <dbReference type="Proteomes" id="UP000779508"/>
    </source>
</evidence>
<evidence type="ECO:0000256" key="2">
    <source>
        <dbReference type="ARBA" id="ARBA00023125"/>
    </source>
</evidence>
<dbReference type="PROSITE" id="PS51898">
    <property type="entry name" value="TYR_RECOMBINASE"/>
    <property type="match status" value="1"/>
</dbReference>
<organism evidence="5 6">
    <name type="scientific">Alkaliphilus flagellatus</name>
    <dbReference type="NCBI Taxonomy" id="2841507"/>
    <lineage>
        <taxon>Bacteria</taxon>
        <taxon>Bacillati</taxon>
        <taxon>Bacillota</taxon>
        <taxon>Clostridia</taxon>
        <taxon>Peptostreptococcales</taxon>
        <taxon>Natronincolaceae</taxon>
        <taxon>Alkaliphilus</taxon>
    </lineage>
</organism>
<evidence type="ECO:0000256" key="1">
    <source>
        <dbReference type="ARBA" id="ARBA00008857"/>
    </source>
</evidence>
<keyword evidence="3" id="KW-0233">DNA recombination</keyword>
<evidence type="ECO:0000256" key="3">
    <source>
        <dbReference type="ARBA" id="ARBA00023172"/>
    </source>
</evidence>
<dbReference type="Pfam" id="PF00589">
    <property type="entry name" value="Phage_integrase"/>
    <property type="match status" value="1"/>
</dbReference>
<dbReference type="Pfam" id="PF13102">
    <property type="entry name" value="Phage_int_SAM_5"/>
    <property type="match status" value="1"/>
</dbReference>
<sequence>MLDIIKAKKNKNTGEPIAERTVRNYMNILKALFRTAMELEIIKKNPIENIKYTVDDYQLQNNYYDLDDINKMIFALDDEPLVYQFAILLTLSTGLRLGELIALTEDDFNREEHYITISKALSETKGKKEYSLTKTKKIRVEYYPEELEQLLDEHLEIEALKKQQLGVENNLIFTGIKGDFIAKKTISDWFRRFLIRNGLKRITFHGLRHTSATMLLASGIPLKNVAERLGHSRASTTANIYAHAIPRIDKDAANVFSNILSGGTQDKNLKVVK</sequence>
<dbReference type="InterPro" id="IPR011010">
    <property type="entry name" value="DNA_brk_join_enz"/>
</dbReference>
<evidence type="ECO:0000259" key="4">
    <source>
        <dbReference type="PROSITE" id="PS51898"/>
    </source>
</evidence>
<dbReference type="InterPro" id="IPR050090">
    <property type="entry name" value="Tyrosine_recombinase_XerCD"/>
</dbReference>
<reference evidence="5 6" key="1">
    <citation type="submission" date="2021-06" db="EMBL/GenBank/DDBJ databases">
        <authorList>
            <person name="Sun Q."/>
            <person name="Li D."/>
        </authorList>
    </citation>
    <scope>NUCLEOTIDE SEQUENCE [LARGE SCALE GENOMIC DNA]</scope>
    <source>
        <strain evidence="5 6">MSJ-5</strain>
    </source>
</reference>
<dbReference type="EMBL" id="JAHLQK010000006">
    <property type="protein sequence ID" value="MBU5677739.1"/>
    <property type="molecule type" value="Genomic_DNA"/>
</dbReference>
<feature type="domain" description="Tyr recombinase" evidence="4">
    <location>
        <begin position="59"/>
        <end position="254"/>
    </location>
</feature>
<dbReference type="SUPFAM" id="SSF56349">
    <property type="entry name" value="DNA breaking-rejoining enzymes"/>
    <property type="match status" value="1"/>
</dbReference>
<comment type="caution">
    <text evidence="5">The sequence shown here is derived from an EMBL/GenBank/DDBJ whole genome shotgun (WGS) entry which is preliminary data.</text>
</comment>
<dbReference type="Gene3D" id="1.10.443.10">
    <property type="entry name" value="Intergrase catalytic core"/>
    <property type="match status" value="1"/>
</dbReference>
<comment type="similarity">
    <text evidence="1">Belongs to the 'phage' integrase family.</text>
</comment>
<evidence type="ECO:0000313" key="5">
    <source>
        <dbReference type="EMBL" id="MBU5677739.1"/>
    </source>
</evidence>
<dbReference type="InterPro" id="IPR013762">
    <property type="entry name" value="Integrase-like_cat_sf"/>
</dbReference>
<dbReference type="PANTHER" id="PTHR30349:SF64">
    <property type="entry name" value="PROPHAGE INTEGRASE INTD-RELATED"/>
    <property type="match status" value="1"/>
</dbReference>
<protein>
    <submittedName>
        <fullName evidence="5">Site-specific integrase</fullName>
    </submittedName>
</protein>
<dbReference type="InterPro" id="IPR002104">
    <property type="entry name" value="Integrase_catalytic"/>
</dbReference>
<dbReference type="Gene3D" id="1.10.150.130">
    <property type="match status" value="1"/>
</dbReference>
<name>A0ABS6G5I1_9FIRM</name>
<dbReference type="Proteomes" id="UP000779508">
    <property type="component" value="Unassembled WGS sequence"/>
</dbReference>
<gene>
    <name evidence="5" type="ORF">KQI88_15065</name>
</gene>
<keyword evidence="6" id="KW-1185">Reference proteome</keyword>
<dbReference type="CDD" id="cd01189">
    <property type="entry name" value="INT_ICEBs1_C_like"/>
    <property type="match status" value="1"/>
</dbReference>
<accession>A0ABS6G5I1</accession>
<dbReference type="InterPro" id="IPR010998">
    <property type="entry name" value="Integrase_recombinase_N"/>
</dbReference>